<evidence type="ECO:0000259" key="1">
    <source>
        <dbReference type="Pfam" id="PF06791"/>
    </source>
</evidence>
<dbReference type="InterPro" id="IPR009628">
    <property type="entry name" value="Phage_tape_measure_N"/>
</dbReference>
<evidence type="ECO:0000259" key="2">
    <source>
        <dbReference type="Pfam" id="PF09718"/>
    </source>
</evidence>
<accession>A0A2H4J9A1</accession>
<sequence length="978" mass="103331">MTSIAELGIKVDSTDAAQASTDLDKLTAAGARAEKAAEGVARGADKATASMKKQKDELSDLLGEIDPTVKALGRLDDLETKLAKQKKLGALDASTFSEYQGKIDQSRANLGRFDDSLTRTGNTAKQTAAALRGVPAQFTDIAVSLQGGQAPLTVLLQQGGQLKDMFGGIAPAAKALGGYVLGLINPFTLAAAAVGALGLAYYKGSEEADAYNNALILSGNVAGTSAAQLSDMARQVSATVGTTGAAAEVLAKLAGNGRIASESFGQITEASLQMERATGRAIDETIAEFAKIAKDPVAAAKELNDQYHFLTASVYEQIVALKQQGDTVGAAKLLTDTYASTIETRSGEITQNLGIIERGWNAIRDAAKGALDATLEAGREQTLEEKAEVIRQRLKTNQGRGGRAAAMGIETRDTAKDTKDLAFLDLQIEAEKTRTKYVGDRQKIQDKGIEAEQELERIRVASYTNKQKRDKEEEAYLRRIAALREANPNSPLLNQKNIDRDLANIRDKYKDPKGPGTPVDLTTFNDSKNQLNAVLSYYKSADKELEAAQKAGIISQESYTSQRIALLQRQATEVKSSYEAEISALEAAKGKAGTSAAQRIQLDQKIADARANMVKAQKESESELSVIDIEETGRLNKKTAATEAYVEQLERQRRALSLTGDRNAAAVGMGDRESGLQRDLDASRDKFNDERAKLLDRRKTAPDKYSQEDYLSDLASLEDAERKYRATVVDNYDQMSEAQGNWRSGASSAFQNYLQSANDVAGQTKSLFTNAFSSMEDAVANFATTGKLSFSDFTKSIIADMARIATQQAASGLLSSIAGSALGAYFGGGAATGAGSFGSSIGTAITANAKGGVYDSPSLSSFSNQVHDKPQMFAFAKGAGIFAEAGPEAIMPLTRTAGGELGVRALGGGGGGGGGGGNTYNFPVSVSVQTAGEGGTATQEDTTQAGRNIQQATKAEAEAAIARGVQPGGAIWRAINGR</sequence>
<proteinExistence type="predicted"/>
<evidence type="ECO:0000313" key="3">
    <source>
        <dbReference type="EMBL" id="ASN68175.1"/>
    </source>
</evidence>
<dbReference type="Pfam" id="PF06791">
    <property type="entry name" value="TMP_2"/>
    <property type="match status" value="1"/>
</dbReference>
<evidence type="ECO:0000313" key="4">
    <source>
        <dbReference type="EMBL" id="ASN68878.1"/>
    </source>
</evidence>
<dbReference type="NCBIfam" id="TIGR01541">
    <property type="entry name" value="tape_meas_lam_C"/>
    <property type="match status" value="1"/>
</dbReference>
<dbReference type="InterPro" id="IPR006431">
    <property type="entry name" value="Phage_tape_meas_C"/>
</dbReference>
<dbReference type="EMBL" id="MF417873">
    <property type="protein sequence ID" value="ASN68175.1"/>
    <property type="molecule type" value="Genomic_DNA"/>
</dbReference>
<organism evidence="4">
    <name type="scientific">uncultured Caudovirales phage</name>
    <dbReference type="NCBI Taxonomy" id="2100421"/>
    <lineage>
        <taxon>Viruses</taxon>
        <taxon>Duplodnaviria</taxon>
        <taxon>Heunggongvirae</taxon>
        <taxon>Uroviricota</taxon>
        <taxon>Caudoviricetes</taxon>
        <taxon>Peduoviridae</taxon>
        <taxon>Maltschvirus</taxon>
        <taxon>Maltschvirus maltsch</taxon>
    </lineage>
</organism>
<dbReference type="Pfam" id="PF09718">
    <property type="entry name" value="Tape_meas_lam_C"/>
    <property type="match status" value="1"/>
</dbReference>
<feature type="domain" description="Bacteriophage tail tape measure N-terminal" evidence="1">
    <location>
        <begin position="118"/>
        <end position="318"/>
    </location>
</feature>
<name>A0A2H4J9A1_9CAUD</name>
<protein>
    <submittedName>
        <fullName evidence="4">Putative tail component protein</fullName>
    </submittedName>
</protein>
<feature type="domain" description="Bacteriophage tail tape measure C-terminal" evidence="2">
    <location>
        <begin position="740"/>
        <end position="814"/>
    </location>
</feature>
<gene>
    <name evidence="4" type="ORF">10F10_55</name>
    <name evidence="3" type="ORF">7S5_52</name>
</gene>
<dbReference type="EMBL" id="MF417882">
    <property type="protein sequence ID" value="ASN68878.1"/>
    <property type="molecule type" value="Genomic_DNA"/>
</dbReference>
<reference evidence="4" key="1">
    <citation type="submission" date="2017-06" db="EMBL/GenBank/DDBJ databases">
        <title>Novel phages from South African skin metaviromes.</title>
        <authorList>
            <person name="van Zyl L.J."/>
            <person name="Abrahams Y."/>
            <person name="Stander E.A."/>
            <person name="Kirby B.M."/>
            <person name="Clavaud C."/>
            <person name="Farcet C."/>
            <person name="Breton L."/>
            <person name="Trindade M.I."/>
        </authorList>
    </citation>
    <scope>NUCLEOTIDE SEQUENCE</scope>
</reference>